<comment type="caution">
    <text evidence="21">The sequence shown here is derived from an EMBL/GenBank/DDBJ whole genome shotgun (WGS) entry which is preliminary data.</text>
</comment>
<dbReference type="GO" id="GO:0005776">
    <property type="term" value="C:autophagosome"/>
    <property type="evidence" value="ECO:0007669"/>
    <property type="project" value="TreeGrafter"/>
</dbReference>
<evidence type="ECO:0000313" key="21">
    <source>
        <dbReference type="EMBL" id="PAV23527.1"/>
    </source>
</evidence>
<keyword evidence="22" id="KW-1185">Reference proteome</keyword>
<comment type="similarity">
    <text evidence="5 19">Belongs to the ATG9 family.</text>
</comment>
<dbReference type="GO" id="GO:0030659">
    <property type="term" value="C:cytoplasmic vesicle membrane"/>
    <property type="evidence" value="ECO:0007669"/>
    <property type="project" value="UniProtKB-SubCell"/>
</dbReference>
<keyword evidence="14" id="KW-0968">Cytoplasmic vesicle</keyword>
<evidence type="ECO:0000256" key="12">
    <source>
        <dbReference type="ARBA" id="ARBA00023055"/>
    </source>
</evidence>
<dbReference type="GO" id="GO:0000139">
    <property type="term" value="C:Golgi membrane"/>
    <property type="evidence" value="ECO:0007669"/>
    <property type="project" value="UniProtKB-SubCell"/>
</dbReference>
<protein>
    <recommendedName>
        <fullName evidence="6 19">Autophagy-related protein 9</fullName>
    </recommendedName>
</protein>
<feature type="transmembrane region" description="Helical" evidence="19">
    <location>
        <begin position="244"/>
        <end position="268"/>
    </location>
</feature>
<proteinExistence type="inferred from homology"/>
<evidence type="ECO:0000256" key="7">
    <source>
        <dbReference type="ARBA" id="ARBA00022448"/>
    </source>
</evidence>
<comment type="subcellular location">
    <subcellularLocation>
        <location evidence="1">Cytoplasmic vesicle membrane</location>
        <topology evidence="1">Multi-pass membrane protein</topology>
    </subcellularLocation>
    <subcellularLocation>
        <location evidence="2">Endoplasmic reticulum membrane</location>
        <topology evidence="2">Multi-pass membrane protein</topology>
    </subcellularLocation>
    <subcellularLocation>
        <location evidence="4">Golgi apparatus membrane</location>
        <topology evidence="4">Multi-pass membrane protein</topology>
    </subcellularLocation>
    <subcellularLocation>
        <location evidence="3 19">Preautophagosomal structure membrane</location>
        <topology evidence="3 19">Multi-pass membrane protein</topology>
    </subcellularLocation>
</comment>
<feature type="region of interest" description="Disordered" evidence="20">
    <location>
        <begin position="843"/>
        <end position="909"/>
    </location>
</feature>
<dbReference type="InterPro" id="IPR007241">
    <property type="entry name" value="Autophagy-rel_prot_9"/>
</dbReference>
<feature type="region of interest" description="Disordered" evidence="20">
    <location>
        <begin position="109"/>
        <end position="152"/>
    </location>
</feature>
<feature type="compositionally biased region" description="Basic residues" evidence="20">
    <location>
        <begin position="122"/>
        <end position="132"/>
    </location>
</feature>
<evidence type="ECO:0000256" key="11">
    <source>
        <dbReference type="ARBA" id="ARBA00023034"/>
    </source>
</evidence>
<keyword evidence="12 19" id="KW-0445">Lipid transport</keyword>
<dbReference type="Proteomes" id="UP000217199">
    <property type="component" value="Unassembled WGS sequence"/>
</dbReference>
<dbReference type="AlphaFoldDB" id="A0A286UVB5"/>
<dbReference type="FunCoup" id="A0A286UVB5">
    <property type="interactions" value="252"/>
</dbReference>
<evidence type="ECO:0000256" key="3">
    <source>
        <dbReference type="ARBA" id="ARBA00004511"/>
    </source>
</evidence>
<dbReference type="EMBL" id="NBII01000001">
    <property type="protein sequence ID" value="PAV23527.1"/>
    <property type="molecule type" value="Genomic_DNA"/>
</dbReference>
<evidence type="ECO:0000256" key="19">
    <source>
        <dbReference type="RuleBase" id="RU364027"/>
    </source>
</evidence>
<comment type="function">
    <text evidence="19">Phospholipid scramblase involved in autophagy. Cycles between the preautophagosomal structure/phagophore assembly site (PAS) and the cytoplasmic vesicle pool and supplies membrane for the growing autophagosome. Lipid scramblase activity plays a key role in preautophagosomal structure/phagophore assembly by distributing the phospholipids that arrive through ATG2 from the cytoplasmic to the luminal leaflet of the bilayer, thereby driving autophagosomal membrane expansion.</text>
</comment>
<evidence type="ECO:0000256" key="4">
    <source>
        <dbReference type="ARBA" id="ARBA00004653"/>
    </source>
</evidence>
<evidence type="ECO:0000256" key="5">
    <source>
        <dbReference type="ARBA" id="ARBA00006185"/>
    </source>
</evidence>
<dbReference type="GO" id="GO:0006869">
    <property type="term" value="P:lipid transport"/>
    <property type="evidence" value="ECO:0007669"/>
    <property type="project" value="UniProtKB-KW"/>
</dbReference>
<evidence type="ECO:0000256" key="10">
    <source>
        <dbReference type="ARBA" id="ARBA00023006"/>
    </source>
</evidence>
<gene>
    <name evidence="21" type="ORF">PNOK_0059500</name>
</gene>
<comment type="catalytic activity">
    <reaction evidence="15">
        <text>a 1,2-diacyl-sn-glycero-3-phospho-L-serine(in) = a 1,2-diacyl-sn-glycero-3-phospho-L-serine(out)</text>
        <dbReference type="Rhea" id="RHEA:38663"/>
        <dbReference type="ChEBI" id="CHEBI:57262"/>
    </reaction>
</comment>
<evidence type="ECO:0000256" key="18">
    <source>
        <dbReference type="ARBA" id="ARBA00024631"/>
    </source>
</evidence>
<feature type="region of interest" description="Disordered" evidence="20">
    <location>
        <begin position="1"/>
        <end position="23"/>
    </location>
</feature>
<evidence type="ECO:0000256" key="13">
    <source>
        <dbReference type="ARBA" id="ARBA00023136"/>
    </source>
</evidence>
<keyword evidence="8 19" id="KW-0812">Transmembrane</keyword>
<dbReference type="GO" id="GO:0034497">
    <property type="term" value="P:protein localization to phagophore assembly site"/>
    <property type="evidence" value="ECO:0007669"/>
    <property type="project" value="TreeGrafter"/>
</dbReference>
<reference evidence="21 22" key="1">
    <citation type="journal article" date="2017" name="Mol. Ecol.">
        <title>Comparative and population genomic landscape of Phellinus noxius: A hypervariable fungus causing root rot in trees.</title>
        <authorList>
            <person name="Chung C.L."/>
            <person name="Lee T.J."/>
            <person name="Akiba M."/>
            <person name="Lee H.H."/>
            <person name="Kuo T.H."/>
            <person name="Liu D."/>
            <person name="Ke H.M."/>
            <person name="Yokoi T."/>
            <person name="Roa M.B."/>
            <person name="Lu M.J."/>
            <person name="Chang Y.Y."/>
            <person name="Ann P.J."/>
            <person name="Tsai J.N."/>
            <person name="Chen C.Y."/>
            <person name="Tzean S.S."/>
            <person name="Ota Y."/>
            <person name="Hattori T."/>
            <person name="Sahashi N."/>
            <person name="Liou R.F."/>
            <person name="Kikuchi T."/>
            <person name="Tsai I.J."/>
        </authorList>
    </citation>
    <scope>NUCLEOTIDE SEQUENCE [LARGE SCALE GENOMIC DNA]</scope>
    <source>
        <strain evidence="21 22">FFPRI411160</strain>
    </source>
</reference>
<evidence type="ECO:0000256" key="14">
    <source>
        <dbReference type="ARBA" id="ARBA00023329"/>
    </source>
</evidence>
<feature type="transmembrane region" description="Helical" evidence="19">
    <location>
        <begin position="202"/>
        <end position="224"/>
    </location>
</feature>
<evidence type="ECO:0000256" key="8">
    <source>
        <dbReference type="ARBA" id="ARBA00022692"/>
    </source>
</evidence>
<evidence type="ECO:0000256" key="17">
    <source>
        <dbReference type="ARBA" id="ARBA00024621"/>
    </source>
</evidence>
<feature type="transmembrane region" description="Helical" evidence="19">
    <location>
        <begin position="547"/>
        <end position="565"/>
    </location>
</feature>
<evidence type="ECO:0000256" key="15">
    <source>
        <dbReference type="ARBA" id="ARBA00024479"/>
    </source>
</evidence>
<comment type="catalytic activity">
    <reaction evidence="18">
        <text>a 1,2-diacyl-sn-glycero-3-phosphocholine(in) = a 1,2-diacyl-sn-glycero-3-phosphocholine(out)</text>
        <dbReference type="Rhea" id="RHEA:38571"/>
        <dbReference type="ChEBI" id="CHEBI:57643"/>
    </reaction>
</comment>
<dbReference type="STRING" id="2282107.A0A286UVB5"/>
<dbReference type="GO" id="GO:0000422">
    <property type="term" value="P:autophagy of mitochondrion"/>
    <property type="evidence" value="ECO:0007669"/>
    <property type="project" value="TreeGrafter"/>
</dbReference>
<evidence type="ECO:0000256" key="9">
    <source>
        <dbReference type="ARBA" id="ARBA00022989"/>
    </source>
</evidence>
<feature type="region of interest" description="Disordered" evidence="20">
    <location>
        <begin position="51"/>
        <end position="77"/>
    </location>
</feature>
<dbReference type="InParanoid" id="A0A286UVB5"/>
<organism evidence="21 22">
    <name type="scientific">Pyrrhoderma noxium</name>
    <dbReference type="NCBI Taxonomy" id="2282107"/>
    <lineage>
        <taxon>Eukaryota</taxon>
        <taxon>Fungi</taxon>
        <taxon>Dikarya</taxon>
        <taxon>Basidiomycota</taxon>
        <taxon>Agaricomycotina</taxon>
        <taxon>Agaricomycetes</taxon>
        <taxon>Hymenochaetales</taxon>
        <taxon>Hymenochaetaceae</taxon>
        <taxon>Pyrrhoderma</taxon>
    </lineage>
</organism>
<dbReference type="OrthoDB" id="2020634at2759"/>
<keyword evidence="13 19" id="KW-0472">Membrane</keyword>
<evidence type="ECO:0000256" key="2">
    <source>
        <dbReference type="ARBA" id="ARBA00004477"/>
    </source>
</evidence>
<evidence type="ECO:0000256" key="1">
    <source>
        <dbReference type="ARBA" id="ARBA00004439"/>
    </source>
</evidence>
<evidence type="ECO:0000256" key="20">
    <source>
        <dbReference type="SAM" id="MobiDB-lite"/>
    </source>
</evidence>
<dbReference type="GO" id="GO:0034045">
    <property type="term" value="C:phagophore assembly site membrane"/>
    <property type="evidence" value="ECO:0007669"/>
    <property type="project" value="UniProtKB-SubCell"/>
</dbReference>
<accession>A0A286UVB5</accession>
<dbReference type="GO" id="GO:0061709">
    <property type="term" value="P:reticulophagy"/>
    <property type="evidence" value="ECO:0007669"/>
    <property type="project" value="TreeGrafter"/>
</dbReference>
<sequence>MPDNRRRSTRYLQSSTPHASRLLQSSLRPSGFLNMLSGRNYQGYIRADESVLEEEEGEQDEHTEITRSPFTDQRWGESSRMTVLHHNQDQPRSHDDSSDDEIPQSFMVEAGPSAKKPIPHNARTKSSAKHSSKPSVAQIDPPMSADLKPETPRKQMRGLDAYERALWNWVNVYDLDVFLQDVYRYYEGKGIYSIALARGLHLLTIGFTIFFSTFLLNCIDYSRIRPEGITRLSDVIVDRCVSRFSGLTIIFFLFFGLYYILQIVTYIYEVMRLVDMYRFYTYLLGIPDEDIQTISWPEIVRRIEAIREENPVTALSSSTQNNPSSSVTAKLDAHDIANRIMREENYLIALFNKDLLDLQVPLPGILTNILNYDGGHGVTLSTALEHNLRICLMRFLFDARGRVRDVFLKERNRTALIEELRHRFIFMGILNAVLAPFIVLYLLMYYFFRYFEEYHKNPSSIGGRTYTLYAKWKFREFNELPHIFSRRMDESYPTASMYIGQFPNAKVALLMRFVSFIAGSFAAVLVLASIIDPELFTHFEITPHRTVLFYITVFGSILAVARGMIPEDNAIFDPEMLMTEVIHYTHYMPDEWKGQLHSQKVHKDFGKLFDMKVMTFIREILSVIITPFVLGFSLPRSAPAIVDFFREFTVHIDSLGYVCSFAIFDFKRHGNVNFGAPIRVKEERFMSKEGKMEKSFLNFKAANPGWQPSDPSGSLYLSRMAEYTPSRGAVRWQPESPSRRHGTVAERRLAERAQEYDRALKQSQNAALRRRGVGMHLSTNAAATAGGTRVEGLPEAVHSPVSHTTAKPEDMKMNVLVGTAGDSNNPPILATDDSNINPFPLEETVQPSSDRQESGISTSVASDIHRSDEISRAGEVRSELGESYVDGKVQRGRPSVLPSSGPREEGVDAIEDGGMLGLLAQIYGTRAPRL</sequence>
<dbReference type="GO" id="GO:0005789">
    <property type="term" value="C:endoplasmic reticulum membrane"/>
    <property type="evidence" value="ECO:0007669"/>
    <property type="project" value="UniProtKB-SubCell"/>
</dbReference>
<keyword evidence="11" id="KW-0333">Golgi apparatus</keyword>
<feature type="compositionally biased region" description="Basic and acidic residues" evidence="20">
    <location>
        <begin position="863"/>
        <end position="880"/>
    </location>
</feature>
<keyword evidence="9 19" id="KW-1133">Transmembrane helix</keyword>
<dbReference type="GO" id="GO:0034727">
    <property type="term" value="P:piecemeal microautophagy of the nucleus"/>
    <property type="evidence" value="ECO:0007669"/>
    <property type="project" value="TreeGrafter"/>
</dbReference>
<dbReference type="PANTHER" id="PTHR13038:SF10">
    <property type="entry name" value="AUTOPHAGY-RELATED PROTEIN 9"/>
    <property type="match status" value="1"/>
</dbReference>
<comment type="catalytic activity">
    <reaction evidence="16">
        <text>a 1,2-diacyl-sn-glycero-3-phosphoethanolamine(in) = a 1,2-diacyl-sn-glycero-3-phosphoethanolamine(out)</text>
        <dbReference type="Rhea" id="RHEA:38895"/>
        <dbReference type="ChEBI" id="CHEBI:64612"/>
    </reaction>
</comment>
<dbReference type="PANTHER" id="PTHR13038">
    <property type="entry name" value="APG9 AUTOPHAGY 9"/>
    <property type="match status" value="1"/>
</dbReference>
<name>A0A286UVB5_9AGAM</name>
<evidence type="ECO:0000256" key="6">
    <source>
        <dbReference type="ARBA" id="ARBA00018074"/>
    </source>
</evidence>
<feature type="transmembrane region" description="Helical" evidence="19">
    <location>
        <begin position="424"/>
        <end position="448"/>
    </location>
</feature>
<comment type="catalytic activity">
    <reaction evidence="17">
        <text>a 1,2-diacyl-sn-glycero-3-phospho-(1D-myo-inositol-3-phosphate)(in) = a 1,2-diacyl-sn-glycero-3-phospho-(1D-myo-inositol-3-phosphate)(out)</text>
        <dbReference type="Rhea" id="RHEA:67920"/>
        <dbReference type="ChEBI" id="CHEBI:58088"/>
    </reaction>
</comment>
<dbReference type="Pfam" id="PF04109">
    <property type="entry name" value="ATG9"/>
    <property type="match status" value="1"/>
</dbReference>
<keyword evidence="7 19" id="KW-0813">Transport</keyword>
<feature type="compositionally biased region" description="Polar residues" evidence="20">
    <location>
        <begin position="10"/>
        <end position="23"/>
    </location>
</feature>
<evidence type="ECO:0000256" key="16">
    <source>
        <dbReference type="ARBA" id="ARBA00024615"/>
    </source>
</evidence>
<feature type="transmembrane region" description="Helical" evidence="19">
    <location>
        <begin position="507"/>
        <end position="527"/>
    </location>
</feature>
<feature type="compositionally biased region" description="Polar residues" evidence="20">
    <location>
        <begin position="845"/>
        <end position="861"/>
    </location>
</feature>
<keyword evidence="10 19" id="KW-0072">Autophagy</keyword>
<evidence type="ECO:0000313" key="22">
    <source>
        <dbReference type="Proteomes" id="UP000217199"/>
    </source>
</evidence>